<keyword evidence="2" id="KW-0378">Hydrolase</keyword>
<dbReference type="SUPFAM" id="SSF54637">
    <property type="entry name" value="Thioesterase/thiol ester dehydrase-isomerase"/>
    <property type="match status" value="1"/>
</dbReference>
<protein>
    <submittedName>
        <fullName evidence="4">HotDog domain-containing protein</fullName>
    </submittedName>
</protein>
<dbReference type="Gene3D" id="3.10.129.10">
    <property type="entry name" value="Hotdog Thioesterase"/>
    <property type="match status" value="1"/>
</dbReference>
<feature type="domain" description="Thioesterase" evidence="3">
    <location>
        <begin position="97"/>
        <end position="173"/>
    </location>
</feature>
<dbReference type="Proteomes" id="UP000813824">
    <property type="component" value="Unassembled WGS sequence"/>
</dbReference>
<sequence>MPTYESRLAGAQSWVDPATLPQYGDASQISGNAPDFVKQLSSNTLGSYGVGDSDAFAHSAGRAIRITSVDIDRKGDRWEACAVAEVTVGKNMLNGAGVMHGGCLCYLIDNCASLPLVALGLMQNINGVGVSQAMNIVFHAPAALGAKLRIESRSVTLGGRIMTSRCEVTNLHSGKTVASAFLTKMQPKL</sequence>
<dbReference type="InterPro" id="IPR006683">
    <property type="entry name" value="Thioestr_dom"/>
</dbReference>
<evidence type="ECO:0000256" key="1">
    <source>
        <dbReference type="ARBA" id="ARBA00008324"/>
    </source>
</evidence>
<name>A0A8K0UQV6_9AGAR</name>
<evidence type="ECO:0000313" key="4">
    <source>
        <dbReference type="EMBL" id="KAH8102305.1"/>
    </source>
</evidence>
<dbReference type="PANTHER" id="PTHR21660">
    <property type="entry name" value="THIOESTERASE SUPERFAMILY MEMBER-RELATED"/>
    <property type="match status" value="1"/>
</dbReference>
<evidence type="ECO:0000313" key="5">
    <source>
        <dbReference type="Proteomes" id="UP000813824"/>
    </source>
</evidence>
<keyword evidence="5" id="KW-1185">Reference proteome</keyword>
<dbReference type="NCBIfam" id="TIGR00369">
    <property type="entry name" value="unchar_dom_1"/>
    <property type="match status" value="1"/>
</dbReference>
<dbReference type="CDD" id="cd03443">
    <property type="entry name" value="PaaI_thioesterase"/>
    <property type="match status" value="1"/>
</dbReference>
<dbReference type="InterPro" id="IPR039298">
    <property type="entry name" value="ACOT13"/>
</dbReference>
<dbReference type="OrthoDB" id="2831072at2759"/>
<gene>
    <name evidence="4" type="ORF">BXZ70DRAFT_891013</name>
</gene>
<evidence type="ECO:0000256" key="2">
    <source>
        <dbReference type="ARBA" id="ARBA00022801"/>
    </source>
</evidence>
<accession>A0A8K0UQV6</accession>
<comment type="similarity">
    <text evidence="1">Belongs to the thioesterase PaaI family.</text>
</comment>
<dbReference type="Pfam" id="PF03061">
    <property type="entry name" value="4HBT"/>
    <property type="match status" value="1"/>
</dbReference>
<dbReference type="InterPro" id="IPR029069">
    <property type="entry name" value="HotDog_dom_sf"/>
</dbReference>
<proteinExistence type="inferred from homology"/>
<dbReference type="InterPro" id="IPR003736">
    <property type="entry name" value="PAAI_dom"/>
</dbReference>
<reference evidence="4" key="1">
    <citation type="journal article" date="2021" name="New Phytol.">
        <title>Evolutionary innovations through gain and loss of genes in the ectomycorrhizal Boletales.</title>
        <authorList>
            <person name="Wu G."/>
            <person name="Miyauchi S."/>
            <person name="Morin E."/>
            <person name="Kuo A."/>
            <person name="Drula E."/>
            <person name="Varga T."/>
            <person name="Kohler A."/>
            <person name="Feng B."/>
            <person name="Cao Y."/>
            <person name="Lipzen A."/>
            <person name="Daum C."/>
            <person name="Hundley H."/>
            <person name="Pangilinan J."/>
            <person name="Johnson J."/>
            <person name="Barry K."/>
            <person name="LaButti K."/>
            <person name="Ng V."/>
            <person name="Ahrendt S."/>
            <person name="Min B."/>
            <person name="Choi I.G."/>
            <person name="Park H."/>
            <person name="Plett J.M."/>
            <person name="Magnuson J."/>
            <person name="Spatafora J.W."/>
            <person name="Nagy L.G."/>
            <person name="Henrissat B."/>
            <person name="Grigoriev I.V."/>
            <person name="Yang Z.L."/>
            <person name="Xu J."/>
            <person name="Martin F.M."/>
        </authorList>
    </citation>
    <scope>NUCLEOTIDE SEQUENCE</scope>
    <source>
        <strain evidence="4">KKN 215</strain>
    </source>
</reference>
<dbReference type="GO" id="GO:0047617">
    <property type="term" value="F:fatty acyl-CoA hydrolase activity"/>
    <property type="evidence" value="ECO:0007669"/>
    <property type="project" value="InterPro"/>
</dbReference>
<dbReference type="AlphaFoldDB" id="A0A8K0UQV6"/>
<dbReference type="EMBL" id="JAEVFJ010000010">
    <property type="protein sequence ID" value="KAH8102305.1"/>
    <property type="molecule type" value="Genomic_DNA"/>
</dbReference>
<comment type="caution">
    <text evidence="4">The sequence shown here is derived from an EMBL/GenBank/DDBJ whole genome shotgun (WGS) entry which is preliminary data.</text>
</comment>
<evidence type="ECO:0000259" key="3">
    <source>
        <dbReference type="Pfam" id="PF03061"/>
    </source>
</evidence>
<organism evidence="4 5">
    <name type="scientific">Cristinia sonorae</name>
    <dbReference type="NCBI Taxonomy" id="1940300"/>
    <lineage>
        <taxon>Eukaryota</taxon>
        <taxon>Fungi</taxon>
        <taxon>Dikarya</taxon>
        <taxon>Basidiomycota</taxon>
        <taxon>Agaricomycotina</taxon>
        <taxon>Agaricomycetes</taxon>
        <taxon>Agaricomycetidae</taxon>
        <taxon>Agaricales</taxon>
        <taxon>Pleurotineae</taxon>
        <taxon>Stephanosporaceae</taxon>
        <taxon>Cristinia</taxon>
    </lineage>
</organism>
<dbReference type="PANTHER" id="PTHR21660:SF1">
    <property type="entry name" value="ACYL-COENZYME A THIOESTERASE 13"/>
    <property type="match status" value="1"/>
</dbReference>